<evidence type="ECO:0000256" key="1">
    <source>
        <dbReference type="ARBA" id="ARBA00006817"/>
    </source>
</evidence>
<dbReference type="SUPFAM" id="SSF55961">
    <property type="entry name" value="Bet v1-like"/>
    <property type="match status" value="1"/>
</dbReference>
<evidence type="ECO:0000259" key="2">
    <source>
        <dbReference type="Pfam" id="PF08327"/>
    </source>
</evidence>
<feature type="domain" description="Activator of Hsp90 ATPase homologue 1/2-like C-terminal" evidence="2">
    <location>
        <begin position="11"/>
        <end position="140"/>
    </location>
</feature>
<keyword evidence="4" id="KW-1185">Reference proteome</keyword>
<comment type="similarity">
    <text evidence="1">Belongs to the AHA1 family.</text>
</comment>
<accession>A0ABS4J4Z2</accession>
<evidence type="ECO:0000313" key="3">
    <source>
        <dbReference type="EMBL" id="MBP1994898.1"/>
    </source>
</evidence>
<name>A0ABS4J4Z2_9BACL</name>
<sequence length="149" mass="16811">MDLKYQFYIAAKKEDVWQILISPEGTKKTVYGSTIRSTFEIGASIDYVGPGKDGDETVYLYGNVLEFEPNQVLSYSEHPGPSYYPDHAEHTTRVTFTLETVGNCTKLTVINDQWSANHPSRVHTENNWPVILSNIKTYAETGSTLDLGW</sequence>
<dbReference type="Proteomes" id="UP001519287">
    <property type="component" value="Unassembled WGS sequence"/>
</dbReference>
<comment type="caution">
    <text evidence="3">The sequence shown here is derived from an EMBL/GenBank/DDBJ whole genome shotgun (WGS) entry which is preliminary data.</text>
</comment>
<protein>
    <submittedName>
        <fullName evidence="3">Uncharacterized protein YndB with AHSA1/START domain</fullName>
    </submittedName>
</protein>
<organism evidence="3 4">
    <name type="scientific">Paenibacillus eucommiae</name>
    <dbReference type="NCBI Taxonomy" id="1355755"/>
    <lineage>
        <taxon>Bacteria</taxon>
        <taxon>Bacillati</taxon>
        <taxon>Bacillota</taxon>
        <taxon>Bacilli</taxon>
        <taxon>Bacillales</taxon>
        <taxon>Paenibacillaceae</taxon>
        <taxon>Paenibacillus</taxon>
    </lineage>
</organism>
<proteinExistence type="inferred from homology"/>
<dbReference type="RefSeq" id="WP_209976725.1">
    <property type="nucleotide sequence ID" value="NZ_JAGGLB010000029.1"/>
</dbReference>
<reference evidence="3 4" key="1">
    <citation type="submission" date="2021-03" db="EMBL/GenBank/DDBJ databases">
        <title>Genomic Encyclopedia of Type Strains, Phase IV (KMG-IV): sequencing the most valuable type-strain genomes for metagenomic binning, comparative biology and taxonomic classification.</title>
        <authorList>
            <person name="Goeker M."/>
        </authorList>
    </citation>
    <scope>NUCLEOTIDE SEQUENCE [LARGE SCALE GENOMIC DNA]</scope>
    <source>
        <strain evidence="3 4">DSM 26048</strain>
    </source>
</reference>
<dbReference type="InterPro" id="IPR023393">
    <property type="entry name" value="START-like_dom_sf"/>
</dbReference>
<dbReference type="EMBL" id="JAGGLB010000029">
    <property type="protein sequence ID" value="MBP1994898.1"/>
    <property type="molecule type" value="Genomic_DNA"/>
</dbReference>
<dbReference type="InterPro" id="IPR013538">
    <property type="entry name" value="ASHA1/2-like_C"/>
</dbReference>
<evidence type="ECO:0000313" key="4">
    <source>
        <dbReference type="Proteomes" id="UP001519287"/>
    </source>
</evidence>
<gene>
    <name evidence="3" type="ORF">J2Z66_006539</name>
</gene>
<dbReference type="Pfam" id="PF08327">
    <property type="entry name" value="AHSA1"/>
    <property type="match status" value="1"/>
</dbReference>
<dbReference type="Gene3D" id="3.30.530.20">
    <property type="match status" value="1"/>
</dbReference>